<gene>
    <name evidence="4" type="ORF">LCGC14_1212190</name>
</gene>
<sequence>MKKTEIIKIKSGNLQGYINEGISIFKGIPYAEPPIGELRLNNPKSKKDWDDVLEATEFGPEAPQPYNLNTPLPRPIQSEENCLTLNIWTPANDSEKRPVMVWIHGGAFIYGSSSRRLYDGLHLVQRGNVVVVTINYRLGPFANFFIPGAKANAGMLDQILALEWVKDNIGYFGGDTENVTIFGESAGAFSVCALMVMPKAKSLFNRVIAQSGAAHPLSLRKSVLKRSSEELMSELNLKPDQIDTFRKLPWVDIIKATHRLNRKAASRGIRLSFSPYIDGDTIPHHPLKAINEGYAKDIELIIGSNFEESKFNHLVFPNFKPADLNNLSKRMNGQLRLTIEKDYDLDNIINTYRTSREKNKLPAEPQDILDAFNTDNTFRIPAIKFAEAQSKHQKNTYMYLFSWRLPNIYGAMHGLEIGFIFNRFFNVDIPTLPKKSEETETLSKNMMDSWIRFARTGNPNHTSIPKWPSYDIENRSTIIFDKEIKIWDDPLKKERKMWFGMNSWSRYP</sequence>
<keyword evidence="2" id="KW-0378">Hydrolase</keyword>
<protein>
    <recommendedName>
        <fullName evidence="3">Carboxylesterase type B domain-containing protein</fullName>
    </recommendedName>
</protein>
<dbReference type="Pfam" id="PF00135">
    <property type="entry name" value="COesterase"/>
    <property type="match status" value="1"/>
</dbReference>
<dbReference type="AlphaFoldDB" id="A0A0F9M132"/>
<dbReference type="InterPro" id="IPR002018">
    <property type="entry name" value="CarbesteraseB"/>
</dbReference>
<dbReference type="PANTHER" id="PTHR11559">
    <property type="entry name" value="CARBOXYLESTERASE"/>
    <property type="match status" value="1"/>
</dbReference>
<comment type="caution">
    <text evidence="4">The sequence shown here is derived from an EMBL/GenBank/DDBJ whole genome shotgun (WGS) entry which is preliminary data.</text>
</comment>
<dbReference type="SUPFAM" id="SSF53474">
    <property type="entry name" value="alpha/beta-Hydrolases"/>
    <property type="match status" value="1"/>
</dbReference>
<evidence type="ECO:0000259" key="3">
    <source>
        <dbReference type="Pfam" id="PF00135"/>
    </source>
</evidence>
<dbReference type="InterPro" id="IPR029058">
    <property type="entry name" value="AB_hydrolase_fold"/>
</dbReference>
<proteinExistence type="inferred from homology"/>
<dbReference type="EMBL" id="LAZR01006315">
    <property type="protein sequence ID" value="KKM93066.1"/>
    <property type="molecule type" value="Genomic_DNA"/>
</dbReference>
<dbReference type="ESTHER" id="9zzzz-a0a0f9m132">
    <property type="family name" value="Carb_B_Bacteria"/>
</dbReference>
<evidence type="ECO:0000313" key="4">
    <source>
        <dbReference type="EMBL" id="KKM93066.1"/>
    </source>
</evidence>
<dbReference type="InterPro" id="IPR019826">
    <property type="entry name" value="Carboxylesterase_B_AS"/>
</dbReference>
<dbReference type="PROSITE" id="PS00122">
    <property type="entry name" value="CARBOXYLESTERASE_B_1"/>
    <property type="match status" value="1"/>
</dbReference>
<comment type="similarity">
    <text evidence="1">Belongs to the type-B carboxylesterase/lipase family.</text>
</comment>
<dbReference type="Gene3D" id="3.40.50.1820">
    <property type="entry name" value="alpha/beta hydrolase"/>
    <property type="match status" value="1"/>
</dbReference>
<organism evidence="4">
    <name type="scientific">marine sediment metagenome</name>
    <dbReference type="NCBI Taxonomy" id="412755"/>
    <lineage>
        <taxon>unclassified sequences</taxon>
        <taxon>metagenomes</taxon>
        <taxon>ecological metagenomes</taxon>
    </lineage>
</organism>
<name>A0A0F9M132_9ZZZZ</name>
<dbReference type="GO" id="GO:0004104">
    <property type="term" value="F:cholinesterase activity"/>
    <property type="evidence" value="ECO:0007669"/>
    <property type="project" value="InterPro"/>
</dbReference>
<dbReference type="InterPro" id="IPR050309">
    <property type="entry name" value="Type-B_Carboxylest/Lipase"/>
</dbReference>
<feature type="domain" description="Carboxylesterase type B" evidence="3">
    <location>
        <begin position="4"/>
        <end position="485"/>
    </location>
</feature>
<evidence type="ECO:0000256" key="2">
    <source>
        <dbReference type="ARBA" id="ARBA00022801"/>
    </source>
</evidence>
<reference evidence="4" key="1">
    <citation type="journal article" date="2015" name="Nature">
        <title>Complex archaea that bridge the gap between prokaryotes and eukaryotes.</title>
        <authorList>
            <person name="Spang A."/>
            <person name="Saw J.H."/>
            <person name="Jorgensen S.L."/>
            <person name="Zaremba-Niedzwiedzka K."/>
            <person name="Martijn J."/>
            <person name="Lind A.E."/>
            <person name="van Eijk R."/>
            <person name="Schleper C."/>
            <person name="Guy L."/>
            <person name="Ettema T.J."/>
        </authorList>
    </citation>
    <scope>NUCLEOTIDE SEQUENCE</scope>
</reference>
<dbReference type="InterPro" id="IPR000997">
    <property type="entry name" value="Cholinesterase"/>
</dbReference>
<dbReference type="PRINTS" id="PR00878">
    <property type="entry name" value="CHOLNESTRASE"/>
</dbReference>
<evidence type="ECO:0000256" key="1">
    <source>
        <dbReference type="ARBA" id="ARBA00005964"/>
    </source>
</evidence>
<accession>A0A0F9M132</accession>